<comment type="caution">
    <text evidence="3">The sequence shown here is derived from an EMBL/GenBank/DDBJ whole genome shotgun (WGS) entry which is preliminary data.</text>
</comment>
<dbReference type="EMBL" id="QHBU01000272">
    <property type="protein sequence ID" value="PZR78040.1"/>
    <property type="molecule type" value="Genomic_DNA"/>
</dbReference>
<accession>A0A934N958</accession>
<organism evidence="3 4">
    <name type="scientific">Candidatus Aeolococcus gillhamiae</name>
    <dbReference type="NCBI Taxonomy" id="3127015"/>
    <lineage>
        <taxon>Bacteria</taxon>
        <taxon>Bacillati</taxon>
        <taxon>Candidatus Dormiibacterota</taxon>
        <taxon>Candidatus Dormibacteria</taxon>
        <taxon>Candidatus Aeolococcales</taxon>
        <taxon>Candidatus Aeolococcaceae</taxon>
        <taxon>Candidatus Aeolococcus</taxon>
    </lineage>
</organism>
<evidence type="ECO:0000313" key="5">
    <source>
        <dbReference type="Proteomes" id="UP000606991"/>
    </source>
</evidence>
<dbReference type="Gene3D" id="3.40.630.30">
    <property type="match status" value="1"/>
</dbReference>
<name>A0A2W5YYZ4_9BACT</name>
<evidence type="ECO:0000313" key="3">
    <source>
        <dbReference type="EMBL" id="PZR78040.1"/>
    </source>
</evidence>
<evidence type="ECO:0000259" key="1">
    <source>
        <dbReference type="PROSITE" id="PS51186"/>
    </source>
</evidence>
<gene>
    <name evidence="3" type="ORF">DLM65_14165</name>
    <name evidence="2" type="ORF">JF886_03420</name>
</gene>
<dbReference type="Pfam" id="PF00583">
    <property type="entry name" value="Acetyltransf_1"/>
    <property type="match status" value="1"/>
</dbReference>
<sequence length="176" mass="18998">MTMLRVGHTAEIGERALSASRALLYATFDDMTEDDWEHALGGVHAVVWEDDEVIGHASVVQRRLMVGGRVFRTGYVEAVAVRADRRGLGHGAMLMEAVEEVIARAFELGALGATDDGLGFYTTRGWQPWRGVTSALTPTGVVRTPDEDGCILVLPGAAGLDLDGEITCDWRGGDVW</sequence>
<dbReference type="RefSeq" id="WP_337309637.1">
    <property type="nucleotide sequence ID" value="NZ_JAEKNS010000040.1"/>
</dbReference>
<evidence type="ECO:0000313" key="4">
    <source>
        <dbReference type="Proteomes" id="UP000248724"/>
    </source>
</evidence>
<dbReference type="Proteomes" id="UP000606991">
    <property type="component" value="Unassembled WGS sequence"/>
</dbReference>
<dbReference type="InterPro" id="IPR016181">
    <property type="entry name" value="Acyl_CoA_acyltransferase"/>
</dbReference>
<protein>
    <submittedName>
        <fullName evidence="3">Aminoglycoside 2'-N-acetyltransferase</fullName>
    </submittedName>
    <submittedName>
        <fullName evidence="2">GNAT family N-acetyltransferase</fullName>
    </submittedName>
</protein>
<dbReference type="Proteomes" id="UP000248724">
    <property type="component" value="Unassembled WGS sequence"/>
</dbReference>
<reference evidence="2 5" key="3">
    <citation type="submission" date="2020-10" db="EMBL/GenBank/DDBJ databases">
        <title>Ca. Dormibacterota MAGs.</title>
        <authorList>
            <person name="Montgomery K."/>
        </authorList>
    </citation>
    <scope>NUCLEOTIDE SEQUENCE [LARGE SCALE GENOMIC DNA]</scope>
    <source>
        <strain evidence="2">SC8812_S17_18</strain>
    </source>
</reference>
<dbReference type="EMBL" id="JAEKNS010000040">
    <property type="protein sequence ID" value="MBJ7593902.1"/>
    <property type="molecule type" value="Genomic_DNA"/>
</dbReference>
<proteinExistence type="predicted"/>
<dbReference type="CDD" id="cd04301">
    <property type="entry name" value="NAT_SF"/>
    <property type="match status" value="1"/>
</dbReference>
<dbReference type="GO" id="GO:0016747">
    <property type="term" value="F:acyltransferase activity, transferring groups other than amino-acyl groups"/>
    <property type="evidence" value="ECO:0007669"/>
    <property type="project" value="InterPro"/>
</dbReference>
<reference evidence="3" key="2">
    <citation type="submission" date="2018-05" db="EMBL/GenBank/DDBJ databases">
        <authorList>
            <person name="Ferrari B."/>
        </authorList>
    </citation>
    <scope>NUCLEOTIDE SEQUENCE</scope>
    <source>
        <strain evidence="3">RRmetagenome_bin12</strain>
    </source>
</reference>
<dbReference type="AlphaFoldDB" id="A0A2W5YYZ4"/>
<dbReference type="InterPro" id="IPR000182">
    <property type="entry name" value="GNAT_dom"/>
</dbReference>
<dbReference type="SUPFAM" id="SSF55729">
    <property type="entry name" value="Acyl-CoA N-acyltransferases (Nat)"/>
    <property type="match status" value="1"/>
</dbReference>
<dbReference type="PROSITE" id="PS51186">
    <property type="entry name" value="GNAT"/>
    <property type="match status" value="1"/>
</dbReference>
<accession>A0A2W5YYZ4</accession>
<evidence type="ECO:0000313" key="2">
    <source>
        <dbReference type="EMBL" id="MBJ7593902.1"/>
    </source>
</evidence>
<reference evidence="3 4" key="1">
    <citation type="journal article" date="2017" name="Nature">
        <title>Atmospheric trace gases support primary production in Antarctic desert surface soil.</title>
        <authorList>
            <person name="Ji M."/>
            <person name="Greening C."/>
            <person name="Vanwonterghem I."/>
            <person name="Carere C.R."/>
            <person name="Bay S.K."/>
            <person name="Steen J.A."/>
            <person name="Montgomery K."/>
            <person name="Lines T."/>
            <person name="Beardall J."/>
            <person name="van Dorst J."/>
            <person name="Snape I."/>
            <person name="Stott M.B."/>
            <person name="Hugenholtz P."/>
            <person name="Ferrari B.C."/>
        </authorList>
    </citation>
    <scope>NUCLEOTIDE SEQUENCE [LARGE SCALE GENOMIC DNA]</scope>
    <source>
        <strain evidence="3">RRmetagenome_bin12</strain>
    </source>
</reference>
<feature type="domain" description="N-acetyltransferase" evidence="1">
    <location>
        <begin position="7"/>
        <end position="157"/>
    </location>
</feature>